<dbReference type="AlphaFoldDB" id="A0AAD8X1T0"/>
<protein>
    <recommendedName>
        <fullName evidence="5">GTD-binding domain-containing protein</fullName>
    </recommendedName>
</protein>
<dbReference type="GO" id="GO:0080115">
    <property type="term" value="F:myosin XI tail binding"/>
    <property type="evidence" value="ECO:0007669"/>
    <property type="project" value="UniProtKB-ARBA"/>
</dbReference>
<dbReference type="PANTHER" id="PTHR31422:SF51">
    <property type="entry name" value="EXPRESSED PROTEIN"/>
    <property type="match status" value="1"/>
</dbReference>
<feature type="domain" description="GTD-binding" evidence="5">
    <location>
        <begin position="32"/>
        <end position="90"/>
    </location>
</feature>
<comment type="caution">
    <text evidence="6">The sequence shown here is derived from an EMBL/GenBank/DDBJ whole genome shotgun (WGS) entry which is preliminary data.</text>
</comment>
<proteinExistence type="predicted"/>
<evidence type="ECO:0000259" key="5">
    <source>
        <dbReference type="Pfam" id="PF04576"/>
    </source>
</evidence>
<keyword evidence="2" id="KW-0812">Transmembrane</keyword>
<keyword evidence="7" id="KW-1185">Reference proteome</keyword>
<evidence type="ECO:0000256" key="4">
    <source>
        <dbReference type="ARBA" id="ARBA00023136"/>
    </source>
</evidence>
<dbReference type="EMBL" id="JAUUTY010000002">
    <property type="protein sequence ID" value="KAK1686418.1"/>
    <property type="molecule type" value="Genomic_DNA"/>
</dbReference>
<accession>A0AAD8X1T0</accession>
<name>A0AAD8X1T0_LOLMU</name>
<organism evidence="6 7">
    <name type="scientific">Lolium multiflorum</name>
    <name type="common">Italian ryegrass</name>
    <name type="synonym">Lolium perenne subsp. multiflorum</name>
    <dbReference type="NCBI Taxonomy" id="4521"/>
    <lineage>
        <taxon>Eukaryota</taxon>
        <taxon>Viridiplantae</taxon>
        <taxon>Streptophyta</taxon>
        <taxon>Embryophyta</taxon>
        <taxon>Tracheophyta</taxon>
        <taxon>Spermatophyta</taxon>
        <taxon>Magnoliopsida</taxon>
        <taxon>Liliopsida</taxon>
        <taxon>Poales</taxon>
        <taxon>Poaceae</taxon>
        <taxon>BOP clade</taxon>
        <taxon>Pooideae</taxon>
        <taxon>Poodae</taxon>
        <taxon>Poeae</taxon>
        <taxon>Poeae Chloroplast Group 2 (Poeae type)</taxon>
        <taxon>Loliodinae</taxon>
        <taxon>Loliinae</taxon>
        <taxon>Lolium</taxon>
    </lineage>
</organism>
<evidence type="ECO:0000313" key="6">
    <source>
        <dbReference type="EMBL" id="KAK1686418.1"/>
    </source>
</evidence>
<dbReference type="GO" id="GO:0016020">
    <property type="term" value="C:membrane"/>
    <property type="evidence" value="ECO:0007669"/>
    <property type="project" value="UniProtKB-SubCell"/>
</dbReference>
<evidence type="ECO:0000313" key="7">
    <source>
        <dbReference type="Proteomes" id="UP001231189"/>
    </source>
</evidence>
<comment type="subcellular location">
    <subcellularLocation>
        <location evidence="1">Membrane</location>
    </subcellularLocation>
</comment>
<gene>
    <name evidence="6" type="ORF">QYE76_047266</name>
</gene>
<dbReference type="PANTHER" id="PTHR31422">
    <property type="entry name" value="BNAANNG28530D PROTEIN"/>
    <property type="match status" value="1"/>
</dbReference>
<dbReference type="InterPro" id="IPR007656">
    <property type="entry name" value="GTD-bd"/>
</dbReference>
<evidence type="ECO:0000256" key="2">
    <source>
        <dbReference type="ARBA" id="ARBA00022692"/>
    </source>
</evidence>
<evidence type="ECO:0000256" key="3">
    <source>
        <dbReference type="ARBA" id="ARBA00022989"/>
    </source>
</evidence>
<evidence type="ECO:0000256" key="1">
    <source>
        <dbReference type="ARBA" id="ARBA00004370"/>
    </source>
</evidence>
<sequence length="110" mass="12320">MSRRPSRNKSERIAVSQSASPLDLLLDKGLTEEESLTKSSVVSEAMAMMLHLQREKADVQMDLCQFCRLANEKIFIVVAKLEILEPAAASRTGIIMIFDAEEKGLRTPER</sequence>
<keyword evidence="3" id="KW-1133">Transmembrane helix</keyword>
<reference evidence="6" key="1">
    <citation type="submission" date="2023-07" db="EMBL/GenBank/DDBJ databases">
        <title>A chromosome-level genome assembly of Lolium multiflorum.</title>
        <authorList>
            <person name="Chen Y."/>
            <person name="Copetti D."/>
            <person name="Kolliker R."/>
            <person name="Studer B."/>
        </authorList>
    </citation>
    <scope>NUCLEOTIDE SEQUENCE</scope>
    <source>
        <strain evidence="6">02402/16</strain>
        <tissue evidence="6">Leaf</tissue>
    </source>
</reference>
<keyword evidence="4" id="KW-0472">Membrane</keyword>
<dbReference type="Proteomes" id="UP001231189">
    <property type="component" value="Unassembled WGS sequence"/>
</dbReference>
<dbReference type="Pfam" id="PF04576">
    <property type="entry name" value="Zein-binding"/>
    <property type="match status" value="1"/>
</dbReference>